<dbReference type="NCBIfam" id="TIGR02467">
    <property type="entry name" value="CbiE"/>
    <property type="match status" value="1"/>
</dbReference>
<evidence type="ECO:0000313" key="8">
    <source>
        <dbReference type="Proteomes" id="UP000215563"/>
    </source>
</evidence>
<accession>A0A229RLB5</accession>
<gene>
    <name evidence="7" type="ORF">CFP75_24140</name>
</gene>
<comment type="caution">
    <text evidence="7">The sequence shown here is derived from an EMBL/GenBank/DDBJ whole genome shotgun (WGS) entry which is preliminary data.</text>
</comment>
<dbReference type="OrthoDB" id="9787825at2"/>
<evidence type="ECO:0000259" key="6">
    <source>
        <dbReference type="Pfam" id="PF00590"/>
    </source>
</evidence>
<dbReference type="GO" id="GO:0008276">
    <property type="term" value="F:protein methyltransferase activity"/>
    <property type="evidence" value="ECO:0007669"/>
    <property type="project" value="InterPro"/>
</dbReference>
<dbReference type="Gene3D" id="3.40.1010.10">
    <property type="entry name" value="Cobalt-precorrin-4 Transmethylase, Domain 1"/>
    <property type="match status" value="1"/>
</dbReference>
<dbReference type="InterPro" id="IPR014777">
    <property type="entry name" value="4pyrrole_Mease_sub1"/>
</dbReference>
<dbReference type="RefSeq" id="WP_020634326.1">
    <property type="nucleotide sequence ID" value="NZ_KB913032.1"/>
</dbReference>
<dbReference type="InterPro" id="IPR035996">
    <property type="entry name" value="4pyrrol_Methylase_sf"/>
</dbReference>
<feature type="domain" description="Tetrapyrrole methylase" evidence="6">
    <location>
        <begin position="10"/>
        <end position="187"/>
    </location>
</feature>
<evidence type="ECO:0000256" key="5">
    <source>
        <dbReference type="ARBA" id="ARBA00022691"/>
    </source>
</evidence>
<dbReference type="GO" id="GO:0009236">
    <property type="term" value="P:cobalamin biosynthetic process"/>
    <property type="evidence" value="ECO:0007669"/>
    <property type="project" value="UniProtKB-UniPathway"/>
</dbReference>
<evidence type="ECO:0000256" key="3">
    <source>
        <dbReference type="ARBA" id="ARBA00022603"/>
    </source>
</evidence>
<name>A0A229RLB5_AMYAL</name>
<dbReference type="AlphaFoldDB" id="A0A229RLB5"/>
<keyword evidence="4 7" id="KW-0808">Transferase</keyword>
<dbReference type="InterPro" id="IPR029063">
    <property type="entry name" value="SAM-dependent_MTases_sf"/>
</dbReference>
<evidence type="ECO:0000256" key="2">
    <source>
        <dbReference type="ARBA" id="ARBA00022573"/>
    </source>
</evidence>
<dbReference type="InterPro" id="IPR050714">
    <property type="entry name" value="Cobalamin_biosynth_MTase"/>
</dbReference>
<protein>
    <submittedName>
        <fullName evidence="7">Bifunctional cobalt-precorrin-7 (C(5))-methyltransferase/cobalt-precorrin-6B (C(15))-methyltransferase</fullName>
    </submittedName>
</protein>
<dbReference type="InterPro" id="IPR000878">
    <property type="entry name" value="4pyrrol_Mease"/>
</dbReference>
<evidence type="ECO:0000256" key="1">
    <source>
        <dbReference type="ARBA" id="ARBA00004953"/>
    </source>
</evidence>
<evidence type="ECO:0000313" key="7">
    <source>
        <dbReference type="EMBL" id="OXM47456.1"/>
    </source>
</evidence>
<dbReference type="UniPathway" id="UPA00148"/>
<organism evidence="7 8">
    <name type="scientific">Amycolatopsis alba DSM 44262</name>
    <dbReference type="NCBI Taxonomy" id="1125972"/>
    <lineage>
        <taxon>Bacteria</taxon>
        <taxon>Bacillati</taxon>
        <taxon>Actinomycetota</taxon>
        <taxon>Actinomycetes</taxon>
        <taxon>Pseudonocardiales</taxon>
        <taxon>Pseudonocardiaceae</taxon>
        <taxon>Amycolatopsis</taxon>
    </lineage>
</organism>
<dbReference type="Gene3D" id="3.40.50.150">
    <property type="entry name" value="Vaccinia Virus protein VP39"/>
    <property type="match status" value="1"/>
</dbReference>
<dbReference type="Pfam" id="PF00590">
    <property type="entry name" value="TP_methylase"/>
    <property type="match status" value="1"/>
</dbReference>
<dbReference type="InterPro" id="IPR014776">
    <property type="entry name" value="4pyrrole_Mease_sub2"/>
</dbReference>
<dbReference type="PANTHER" id="PTHR43182:SF1">
    <property type="entry name" value="COBALT-PRECORRIN-7 C(5)-METHYLTRANSFERASE"/>
    <property type="match status" value="1"/>
</dbReference>
<sequence length="378" mass="39361">MTEVREKSPLTVVGIGADGWSGLSAQAREAVLRADVVVGAPRQLAYLPAGVKAEPWPSPLLPALDDFLAGRSGVCVLASGDPLLSGIGTTLIQRGHDVEVLPALSSVTLARARLGWSAEETEVVTVVGRAIGRVNRALAPGRKILVLGANAEDLLDLLKARRYEKSRVTALSDLGGPEERIGPGTLTVFAIDADGPALPLTGLPDDAFEHDGQLTKRDLRASALARLAPSPGELLWDVGAGAGSVGIEWSRVHPLNRAIALERSPERVARITRNAHALGVPELDVVIGAAPDALEGLTRPHAIFIGGGLTVPGVLDACLATGARIVAHGVTLESEQALARAYTEHGGELIRVGVEQAAPLGGFTGWTPARAVTQWSMP</sequence>
<dbReference type="GO" id="GO:0032259">
    <property type="term" value="P:methylation"/>
    <property type="evidence" value="ECO:0007669"/>
    <property type="project" value="UniProtKB-KW"/>
</dbReference>
<dbReference type="EMBL" id="NMQU01000075">
    <property type="protein sequence ID" value="OXM47456.1"/>
    <property type="molecule type" value="Genomic_DNA"/>
</dbReference>
<keyword evidence="2" id="KW-0169">Cobalamin biosynthesis</keyword>
<dbReference type="InterPro" id="IPR012818">
    <property type="entry name" value="CbiE"/>
</dbReference>
<keyword evidence="8" id="KW-1185">Reference proteome</keyword>
<dbReference type="Proteomes" id="UP000215563">
    <property type="component" value="Unassembled WGS sequence"/>
</dbReference>
<reference evidence="7 8" key="1">
    <citation type="submission" date="2017-07" db="EMBL/GenBank/DDBJ databases">
        <title>Amycolatopsis alba DSM 44262 Genome sequencing and assembly.</title>
        <authorList>
            <person name="Kaur N."/>
            <person name="Mayilraj S."/>
        </authorList>
    </citation>
    <scope>NUCLEOTIDE SEQUENCE [LARGE SCALE GENOMIC DNA]</scope>
    <source>
        <strain evidence="7 8">DSM 44262</strain>
    </source>
</reference>
<keyword evidence="3 7" id="KW-0489">Methyltransferase</keyword>
<dbReference type="SUPFAM" id="SSF53335">
    <property type="entry name" value="S-adenosyl-L-methionine-dependent methyltransferases"/>
    <property type="match status" value="1"/>
</dbReference>
<keyword evidence="5" id="KW-0949">S-adenosyl-L-methionine</keyword>
<comment type="pathway">
    <text evidence="1">Cofactor biosynthesis; adenosylcobalamin biosynthesis.</text>
</comment>
<dbReference type="PIRSF" id="PIRSF036428">
    <property type="entry name" value="CobL"/>
    <property type="match status" value="1"/>
</dbReference>
<dbReference type="InterPro" id="IPR006365">
    <property type="entry name" value="Cbl_synth_CobL"/>
</dbReference>
<dbReference type="PANTHER" id="PTHR43182">
    <property type="entry name" value="COBALT-PRECORRIN-6B C(15)-METHYLTRANSFERASE (DECARBOXYLATING)"/>
    <property type="match status" value="1"/>
</dbReference>
<evidence type="ECO:0000256" key="4">
    <source>
        <dbReference type="ARBA" id="ARBA00022679"/>
    </source>
</evidence>
<dbReference type="Gene3D" id="3.30.950.10">
    <property type="entry name" value="Methyltransferase, Cobalt-precorrin-4 Transmethylase, Domain 2"/>
    <property type="match status" value="1"/>
</dbReference>
<proteinExistence type="predicted"/>
<dbReference type="SUPFAM" id="SSF53790">
    <property type="entry name" value="Tetrapyrrole methylase"/>
    <property type="match status" value="1"/>
</dbReference>
<dbReference type="InterPro" id="IPR014008">
    <property type="entry name" value="Cbl_synth_MTase_CbiT"/>
</dbReference>
<dbReference type="CDD" id="cd11644">
    <property type="entry name" value="Precorrin-6Y-MT"/>
    <property type="match status" value="1"/>
</dbReference>
<dbReference type="NCBIfam" id="TIGR02469">
    <property type="entry name" value="CbiT"/>
    <property type="match status" value="1"/>
</dbReference>